<evidence type="ECO:0000256" key="5">
    <source>
        <dbReference type="RuleBase" id="RU361157"/>
    </source>
</evidence>
<dbReference type="PANTHER" id="PTHR43077">
    <property type="entry name" value="TRANSPORT PERMEASE YVFS-RELATED"/>
    <property type="match status" value="1"/>
</dbReference>
<keyword evidence="2 5" id="KW-0812">Transmembrane</keyword>
<keyword evidence="8" id="KW-1185">Reference proteome</keyword>
<evidence type="ECO:0000313" key="8">
    <source>
        <dbReference type="Proteomes" id="UP000199377"/>
    </source>
</evidence>
<evidence type="ECO:0000256" key="1">
    <source>
        <dbReference type="ARBA" id="ARBA00004141"/>
    </source>
</evidence>
<dbReference type="GO" id="GO:0140359">
    <property type="term" value="F:ABC-type transporter activity"/>
    <property type="evidence" value="ECO:0007669"/>
    <property type="project" value="InterPro"/>
</dbReference>
<accession>A0A1I3IGS5</accession>
<dbReference type="InterPro" id="IPR022403">
    <property type="entry name" value="Alc_ABC_transptr_permease"/>
</dbReference>
<feature type="transmembrane region" description="Helical" evidence="5">
    <location>
        <begin position="64"/>
        <end position="88"/>
    </location>
</feature>
<dbReference type="Pfam" id="PF01061">
    <property type="entry name" value="ABC2_membrane"/>
    <property type="match status" value="1"/>
</dbReference>
<keyword evidence="4 5" id="KW-0472">Membrane</keyword>
<dbReference type="AlphaFoldDB" id="A0A1I3IGS5"/>
<sequence length="263" mass="28743">MSPHLVALEAIVTREALRFVHQRERFVAALVRPLVWLVVFAAGFRAALGLSITPPYETYIAYEVYIVPGLCGMIQLFNGMQSSLSLVYDREMGSMRLLLTSPLPRGWLLFCKLAAGAAIGVIQVYAFLGLAAAFGIVMPWEGYLLAAPALAITGLMLGALGLLLSSFIRQLENFAGVMNFVIFPMFFLSTALYPLWKMAESSPLLRDLCALNPFSHAVELIRFALYAKPNPEALGWTLLALAVFAGLALRGYDPARGLIGRKA</sequence>
<feature type="transmembrane region" description="Helical" evidence="5">
    <location>
        <begin position="143"/>
        <end position="164"/>
    </location>
</feature>
<reference evidence="7 8" key="1">
    <citation type="submission" date="2016-10" db="EMBL/GenBank/DDBJ databases">
        <authorList>
            <person name="de Groot N.N."/>
        </authorList>
    </citation>
    <scope>NUCLEOTIDE SEQUENCE [LARGE SCALE GENOMIC DNA]</scope>
    <source>
        <strain evidence="7 8">CGMCC 1.11030</strain>
    </source>
</reference>
<dbReference type="GO" id="GO:0043190">
    <property type="term" value="C:ATP-binding cassette (ABC) transporter complex"/>
    <property type="evidence" value="ECO:0007669"/>
    <property type="project" value="InterPro"/>
</dbReference>
<keyword evidence="5" id="KW-0813">Transport</keyword>
<feature type="transmembrane region" description="Helical" evidence="5">
    <location>
        <begin position="176"/>
        <end position="196"/>
    </location>
</feature>
<evidence type="ECO:0000256" key="3">
    <source>
        <dbReference type="ARBA" id="ARBA00022989"/>
    </source>
</evidence>
<proteinExistence type="inferred from homology"/>
<dbReference type="NCBIfam" id="TIGR03861">
    <property type="entry name" value="phenyl_ABC_PedC"/>
    <property type="match status" value="1"/>
</dbReference>
<dbReference type="EMBL" id="FOQH01000007">
    <property type="protein sequence ID" value="SFI47188.1"/>
    <property type="molecule type" value="Genomic_DNA"/>
</dbReference>
<name>A0A1I3IGS5_9RHOB</name>
<comment type="subcellular location">
    <subcellularLocation>
        <location evidence="5">Cell inner membrane</location>
        <topology evidence="5">Multi-pass membrane protein</topology>
    </subcellularLocation>
    <subcellularLocation>
        <location evidence="1">Membrane</location>
        <topology evidence="1">Multi-pass membrane protein</topology>
    </subcellularLocation>
</comment>
<dbReference type="PIRSF" id="PIRSF006648">
    <property type="entry name" value="DrrB"/>
    <property type="match status" value="1"/>
</dbReference>
<organism evidence="7 8">
    <name type="scientific">Albimonas pacifica</name>
    <dbReference type="NCBI Taxonomy" id="1114924"/>
    <lineage>
        <taxon>Bacteria</taxon>
        <taxon>Pseudomonadati</taxon>
        <taxon>Pseudomonadota</taxon>
        <taxon>Alphaproteobacteria</taxon>
        <taxon>Rhodobacterales</taxon>
        <taxon>Paracoccaceae</taxon>
        <taxon>Albimonas</taxon>
    </lineage>
</organism>
<feature type="transmembrane region" description="Helical" evidence="5">
    <location>
        <begin position="233"/>
        <end position="252"/>
    </location>
</feature>
<evidence type="ECO:0000313" key="7">
    <source>
        <dbReference type="EMBL" id="SFI47188.1"/>
    </source>
</evidence>
<keyword evidence="5" id="KW-1003">Cell membrane</keyword>
<dbReference type="InterPro" id="IPR000412">
    <property type="entry name" value="ABC_2_transport"/>
</dbReference>
<keyword evidence="3 5" id="KW-1133">Transmembrane helix</keyword>
<dbReference type="RefSeq" id="WP_092860960.1">
    <property type="nucleotide sequence ID" value="NZ_FOQH01000007.1"/>
</dbReference>
<gene>
    <name evidence="7" type="ORF">SAMN05216258_10748</name>
</gene>
<dbReference type="OrthoDB" id="9255971at2"/>
<feature type="transmembrane region" description="Helical" evidence="5">
    <location>
        <begin position="26"/>
        <end position="44"/>
    </location>
</feature>
<evidence type="ECO:0000256" key="4">
    <source>
        <dbReference type="ARBA" id="ARBA00023136"/>
    </source>
</evidence>
<feature type="domain" description="ABC transmembrane type-2" evidence="6">
    <location>
        <begin position="24"/>
        <end position="255"/>
    </location>
</feature>
<feature type="transmembrane region" description="Helical" evidence="5">
    <location>
        <begin position="109"/>
        <end position="137"/>
    </location>
</feature>
<dbReference type="STRING" id="1114924.SAMN05216258_10748"/>
<dbReference type="InterPro" id="IPR051328">
    <property type="entry name" value="T7SS_ABC-Transporter"/>
</dbReference>
<dbReference type="Proteomes" id="UP000199377">
    <property type="component" value="Unassembled WGS sequence"/>
</dbReference>
<evidence type="ECO:0000256" key="2">
    <source>
        <dbReference type="ARBA" id="ARBA00022692"/>
    </source>
</evidence>
<dbReference type="PANTHER" id="PTHR43077:SF10">
    <property type="entry name" value="TRANSPORT PERMEASE PROTEIN"/>
    <property type="match status" value="1"/>
</dbReference>
<dbReference type="InterPro" id="IPR047817">
    <property type="entry name" value="ABC2_TM_bact-type"/>
</dbReference>
<dbReference type="PRINTS" id="PR00164">
    <property type="entry name" value="ABC2TRNSPORT"/>
</dbReference>
<evidence type="ECO:0000259" key="6">
    <source>
        <dbReference type="PROSITE" id="PS51012"/>
    </source>
</evidence>
<protein>
    <recommendedName>
        <fullName evidence="5">Transport permease protein</fullName>
    </recommendedName>
</protein>
<dbReference type="PROSITE" id="PS51012">
    <property type="entry name" value="ABC_TM2"/>
    <property type="match status" value="1"/>
</dbReference>
<dbReference type="InterPro" id="IPR013525">
    <property type="entry name" value="ABC2_TM"/>
</dbReference>
<comment type="similarity">
    <text evidence="5">Belongs to the ABC-2 integral membrane protein family.</text>
</comment>